<accession>A0ACD4D4Q7</accession>
<dbReference type="EMBL" id="CP104973">
    <property type="protein sequence ID" value="UXN60906.1"/>
    <property type="molecule type" value="Genomic_DNA"/>
</dbReference>
<protein>
    <submittedName>
        <fullName evidence="1">Uncharacterized protein</fullName>
    </submittedName>
</protein>
<gene>
    <name evidence="1" type="ORF">N8E88_31380</name>
</gene>
<dbReference type="Proteomes" id="UP001061991">
    <property type="component" value="Chromosome"/>
</dbReference>
<reference evidence="1" key="1">
    <citation type="submission" date="2022-09" db="EMBL/GenBank/DDBJ databases">
        <title>Interaction between co-microsymbionts with complementary sets of symbiotic genes in legume-rhizobium systems.</title>
        <authorList>
            <person name="Safronova V."/>
            <person name="Sazanova A."/>
            <person name="Afonin A."/>
            <person name="Chirak E."/>
        </authorList>
    </citation>
    <scope>NUCLEOTIDE SEQUENCE</scope>
    <source>
        <strain evidence="1">A18/3m</strain>
    </source>
</reference>
<proteinExistence type="predicted"/>
<organism evidence="1 2">
    <name type="scientific">Phyllobacterium zundukense</name>
    <dbReference type="NCBI Taxonomy" id="1867719"/>
    <lineage>
        <taxon>Bacteria</taxon>
        <taxon>Pseudomonadati</taxon>
        <taxon>Pseudomonadota</taxon>
        <taxon>Alphaproteobacteria</taxon>
        <taxon>Hyphomicrobiales</taxon>
        <taxon>Phyllobacteriaceae</taxon>
        <taxon>Phyllobacterium</taxon>
    </lineage>
</organism>
<evidence type="ECO:0000313" key="2">
    <source>
        <dbReference type="Proteomes" id="UP001061991"/>
    </source>
</evidence>
<sequence>MNAPVKISEKAFSAKEVIKAIGSELGELERKLDKSEQVRRDMQDQIDELRHAARTREADLADDLVELRRVVNRMSVELEALKGTRRG</sequence>
<name>A0ACD4D4Q7_9HYPH</name>
<keyword evidence="2" id="KW-1185">Reference proteome</keyword>
<evidence type="ECO:0000313" key="1">
    <source>
        <dbReference type="EMBL" id="UXN60906.1"/>
    </source>
</evidence>